<feature type="region of interest" description="Disordered" evidence="1">
    <location>
        <begin position="207"/>
        <end position="254"/>
    </location>
</feature>
<name>A0A9P5JVV0_9AGAM</name>
<dbReference type="EMBL" id="WHVB01000043">
    <property type="protein sequence ID" value="KAF8466080.1"/>
    <property type="molecule type" value="Genomic_DNA"/>
</dbReference>
<reference evidence="2" key="1">
    <citation type="submission" date="2019-10" db="EMBL/GenBank/DDBJ databases">
        <authorList>
            <consortium name="DOE Joint Genome Institute"/>
            <person name="Kuo A."/>
            <person name="Miyauchi S."/>
            <person name="Kiss E."/>
            <person name="Drula E."/>
            <person name="Kohler A."/>
            <person name="Sanchez-Garcia M."/>
            <person name="Andreopoulos B."/>
            <person name="Barry K.W."/>
            <person name="Bonito G."/>
            <person name="Buee M."/>
            <person name="Carver A."/>
            <person name="Chen C."/>
            <person name="Cichocki N."/>
            <person name="Clum A."/>
            <person name="Culley D."/>
            <person name="Crous P.W."/>
            <person name="Fauchery L."/>
            <person name="Girlanda M."/>
            <person name="Hayes R."/>
            <person name="Keri Z."/>
            <person name="LaButti K."/>
            <person name="Lipzen A."/>
            <person name="Lombard V."/>
            <person name="Magnuson J."/>
            <person name="Maillard F."/>
            <person name="Morin E."/>
            <person name="Murat C."/>
            <person name="Nolan M."/>
            <person name="Ohm R."/>
            <person name="Pangilinan J."/>
            <person name="Pereira M."/>
            <person name="Perotto S."/>
            <person name="Peter M."/>
            <person name="Riley R."/>
            <person name="Sitrit Y."/>
            <person name="Stielow B."/>
            <person name="Szollosi G."/>
            <person name="Zifcakova L."/>
            <person name="Stursova M."/>
            <person name="Spatafora J.W."/>
            <person name="Tedersoo L."/>
            <person name="Vaario L.-M."/>
            <person name="Yamada A."/>
            <person name="Yan M."/>
            <person name="Wang P."/>
            <person name="Xu J."/>
            <person name="Bruns T."/>
            <person name="Baldrian P."/>
            <person name="Vilgalys R."/>
            <person name="Henrissat B."/>
            <person name="Grigoriev I.V."/>
            <person name="Hibbett D."/>
            <person name="Nagy L.G."/>
            <person name="Martin F.M."/>
        </authorList>
    </citation>
    <scope>NUCLEOTIDE SEQUENCE</scope>
    <source>
        <strain evidence="2">Prilba</strain>
    </source>
</reference>
<keyword evidence="3" id="KW-1185">Reference proteome</keyword>
<organism evidence="2 3">
    <name type="scientific">Russula ochroleuca</name>
    <dbReference type="NCBI Taxonomy" id="152965"/>
    <lineage>
        <taxon>Eukaryota</taxon>
        <taxon>Fungi</taxon>
        <taxon>Dikarya</taxon>
        <taxon>Basidiomycota</taxon>
        <taxon>Agaricomycotina</taxon>
        <taxon>Agaricomycetes</taxon>
        <taxon>Russulales</taxon>
        <taxon>Russulaceae</taxon>
        <taxon>Russula</taxon>
    </lineage>
</organism>
<dbReference type="AlphaFoldDB" id="A0A9P5JVV0"/>
<comment type="caution">
    <text evidence="2">The sequence shown here is derived from an EMBL/GenBank/DDBJ whole genome shotgun (WGS) entry which is preliminary data.</text>
</comment>
<accession>A0A9P5JVV0</accession>
<feature type="compositionally biased region" description="Polar residues" evidence="1">
    <location>
        <begin position="1"/>
        <end position="16"/>
    </location>
</feature>
<evidence type="ECO:0000256" key="1">
    <source>
        <dbReference type="SAM" id="MobiDB-lite"/>
    </source>
</evidence>
<dbReference type="OrthoDB" id="3250555at2759"/>
<gene>
    <name evidence="2" type="ORF">DFH94DRAFT_348480</name>
</gene>
<sequence length="745" mass="82382">MSGSESDGYTYASPSPRTRKNGPFFDATMMPSDNTDLERSLNQEDSLSQSTQSDDQSRLGEPVPTTSTPDLSFAASSSPFLFPARESPSPSLYATKSNRLRRGNVAPFSELTSDHTFFVRRLDYLLQQAADQQCHSITSDNIRIQPNSPEEVPGPESQMVPIAHNSVLGSALGQREYDRRFSPLPSQKSWRNSYPIGITSNDNTLATIPSHDGFDSRRNKRKAKAAVNEGSETPSTSLFGEGDPSDSYLSASDGGIPAPSRCLVGRQPPSKKRKCLSLDMQLSVVSPRAGSQAFSDSYSTSSKLLSVRRQQGSESNTTHHTTKGVQFGHHVIPVSISQDATPSHSRISSAAGSVLSYPPTQPVTPVLGLSPILSPVPVLGPPDFLQADIPRVFWSSGDAAEARLISLLKKETLYWRREGLGPLLALDFAYPNTLVKEVIAWILAVEPPLGSPTASSIRGRAHSYDLHEQLTVHHDSRFFAALIFSLFFFIRTRGDSKNPLELDKSDPRHFQEPKEGKDMVMWDYAVAAIALAVKMHRDIYPPLKPIFGNHFLALAPHGMRFENLELAQRNLLRYFSYNLGMPTPQAFLDELRVALPTLRHALGSVHEWEDVSSETWKQLIAAARWPSMLYFPVSLLTATAFIEAIKRVIRRRLSPTKMNAPAKSLNSTYDLKHAVPGVAPRVSIPEHESSDLELGIPRSLRVVLEDIHEVLGLSTEKTDECEKWFALVRLASEEPVRSKYFLGVS</sequence>
<protein>
    <submittedName>
        <fullName evidence="2">Uncharacterized protein</fullName>
    </submittedName>
</protein>
<reference evidence="2" key="2">
    <citation type="journal article" date="2020" name="Nat. Commun.">
        <title>Large-scale genome sequencing of mycorrhizal fungi provides insights into the early evolution of symbiotic traits.</title>
        <authorList>
            <person name="Miyauchi S."/>
            <person name="Kiss E."/>
            <person name="Kuo A."/>
            <person name="Drula E."/>
            <person name="Kohler A."/>
            <person name="Sanchez-Garcia M."/>
            <person name="Morin E."/>
            <person name="Andreopoulos B."/>
            <person name="Barry K.W."/>
            <person name="Bonito G."/>
            <person name="Buee M."/>
            <person name="Carver A."/>
            <person name="Chen C."/>
            <person name="Cichocki N."/>
            <person name="Clum A."/>
            <person name="Culley D."/>
            <person name="Crous P.W."/>
            <person name="Fauchery L."/>
            <person name="Girlanda M."/>
            <person name="Hayes R.D."/>
            <person name="Keri Z."/>
            <person name="LaButti K."/>
            <person name="Lipzen A."/>
            <person name="Lombard V."/>
            <person name="Magnuson J."/>
            <person name="Maillard F."/>
            <person name="Murat C."/>
            <person name="Nolan M."/>
            <person name="Ohm R.A."/>
            <person name="Pangilinan J."/>
            <person name="Pereira M.F."/>
            <person name="Perotto S."/>
            <person name="Peter M."/>
            <person name="Pfister S."/>
            <person name="Riley R."/>
            <person name="Sitrit Y."/>
            <person name="Stielow J.B."/>
            <person name="Szollosi G."/>
            <person name="Zifcakova L."/>
            <person name="Stursova M."/>
            <person name="Spatafora J.W."/>
            <person name="Tedersoo L."/>
            <person name="Vaario L.M."/>
            <person name="Yamada A."/>
            <person name="Yan M."/>
            <person name="Wang P."/>
            <person name="Xu J."/>
            <person name="Bruns T."/>
            <person name="Baldrian P."/>
            <person name="Vilgalys R."/>
            <person name="Dunand C."/>
            <person name="Henrissat B."/>
            <person name="Grigoriev I.V."/>
            <person name="Hibbett D."/>
            <person name="Nagy L.G."/>
            <person name="Martin F.M."/>
        </authorList>
    </citation>
    <scope>NUCLEOTIDE SEQUENCE</scope>
    <source>
        <strain evidence="2">Prilba</strain>
    </source>
</reference>
<evidence type="ECO:0000313" key="3">
    <source>
        <dbReference type="Proteomes" id="UP000759537"/>
    </source>
</evidence>
<proteinExistence type="predicted"/>
<feature type="compositionally biased region" description="Low complexity" evidence="1">
    <location>
        <begin position="45"/>
        <end position="54"/>
    </location>
</feature>
<evidence type="ECO:0000313" key="2">
    <source>
        <dbReference type="EMBL" id="KAF8466080.1"/>
    </source>
</evidence>
<dbReference type="Proteomes" id="UP000759537">
    <property type="component" value="Unassembled WGS sequence"/>
</dbReference>
<feature type="region of interest" description="Disordered" evidence="1">
    <location>
        <begin position="1"/>
        <end position="74"/>
    </location>
</feature>